<dbReference type="InterPro" id="IPR057379">
    <property type="entry name" value="PH_SPO71"/>
</dbReference>
<dbReference type="InterPro" id="IPR001849">
    <property type="entry name" value="PH_domain"/>
</dbReference>
<dbReference type="GO" id="GO:1902657">
    <property type="term" value="P:protein localization to prospore membrane"/>
    <property type="evidence" value="ECO:0007669"/>
    <property type="project" value="InterPro"/>
</dbReference>
<dbReference type="OrthoDB" id="5579281at2759"/>
<dbReference type="InterPro" id="IPR039486">
    <property type="entry name" value="Mug56/Spo71_PH"/>
</dbReference>
<reference evidence="2" key="1">
    <citation type="journal article" date="2016" name="Proc. Natl. Acad. Sci. U.S.A.">
        <title>Lipid metabolic changes in an early divergent fungus govern the establishment of a mutualistic symbiosis with endobacteria.</title>
        <authorList>
            <person name="Lastovetsky O.A."/>
            <person name="Gaspar M.L."/>
            <person name="Mondo S.J."/>
            <person name="LaButti K.M."/>
            <person name="Sandor L."/>
            <person name="Grigoriev I.V."/>
            <person name="Henry S.A."/>
            <person name="Pawlowska T.E."/>
        </authorList>
    </citation>
    <scope>NUCLEOTIDE SEQUENCE [LARGE SCALE GENOMIC DNA]</scope>
    <source>
        <strain evidence="2">ATCC 52814</strain>
    </source>
</reference>
<dbReference type="InterPro" id="IPR011993">
    <property type="entry name" value="PH-like_dom_sf"/>
</dbReference>
<evidence type="ECO:0000313" key="2">
    <source>
        <dbReference type="EMBL" id="ORE06308.1"/>
    </source>
</evidence>
<dbReference type="SUPFAM" id="SSF50729">
    <property type="entry name" value="PH domain-like"/>
    <property type="match status" value="1"/>
</dbReference>
<dbReference type="Pfam" id="PF15404">
    <property type="entry name" value="PH_4"/>
    <property type="match status" value="1"/>
</dbReference>
<dbReference type="PANTHER" id="PTHR28076">
    <property type="entry name" value="SPORULATION-SPECIFIC PROTEIN 71"/>
    <property type="match status" value="1"/>
</dbReference>
<dbReference type="EMBL" id="KV921926">
    <property type="protein sequence ID" value="ORE06308.1"/>
    <property type="molecule type" value="Genomic_DNA"/>
</dbReference>
<accession>A0A1X0R302</accession>
<dbReference type="InterPro" id="IPR040345">
    <property type="entry name" value="Mug56/Spo71"/>
</dbReference>
<organism evidence="2">
    <name type="scientific">Rhizopus microsporus var. microsporus</name>
    <dbReference type="NCBI Taxonomy" id="86635"/>
    <lineage>
        <taxon>Eukaryota</taxon>
        <taxon>Fungi</taxon>
        <taxon>Fungi incertae sedis</taxon>
        <taxon>Mucoromycota</taxon>
        <taxon>Mucoromycotina</taxon>
        <taxon>Mucoromycetes</taxon>
        <taxon>Mucorales</taxon>
        <taxon>Mucorineae</taxon>
        <taxon>Rhizopodaceae</taxon>
        <taxon>Rhizopus</taxon>
    </lineage>
</organism>
<sequence length="866" mass="99703">MSLVEDNKNDKNIQYAHRKQCSVRIFVGPWDLSSHAEQMTEEINELSVALPEPEPNNTSLPPPADVPSSPIITPSSEGTSFVTARSKNTALSPQQLSPFDEIDYNVLNTTIPPIDTIRDQTKTLVEDEDDAVSVVTVKPEKRLPTLPPTPGLAPPTIALSSETAKPLPPIVKKKLKQKRRRTRNKTLRWKKAGTLFVPNAQPIQSERSTALSAVLKRGLVICMRKVTDRIGSEPTRYKASKENKFDLLAENWTQVELVLTRSYITTYSFSTYFWPNHRLEHRIYFQGPNKPRDLELFLFSPLDYTFGLRFSSTAGKTPTTVSMMFKANTFLQCQEWYTQLYKVLPKGAKRPFPSYCEVYIPAMNLTLNLPLEETQGCYDITLADIKEAVMTVVEESGYDGKLFCLDDDEIGVCWATEERAEWAYWTASPANPDKRIDLAVCPQSIEQTHRLELRAIEHTPDHIILDQNDILNEPCPMEGFLVCASDFFGLTAKVTGKMYYFASFDQYLVYIPSAKATKPHTENMVNHESLGEHTWFISPYTSKAKSQLEMEEIKRRMKLLSEAKGLIDLTEVSYVKRRFIEEHEDIGYESHISHEPLLGGSRLLFRKNLPCILEFVMENGLQIQFQTYSQHTCDIWVNHLSQLIIYWKAQKEARRTIHLNDHFGDLVWNEKERSENHMRGREIRIADTRIWSYCLYERCHDVVKTGILYYKPHHRETFSQKIFILSANGWLLFFDVFNRNSTRKSGNHERKGAMDIAGSYFFSGVDSSKTKKGSNSDEGKTVKVYSDGLTTDDDQLTRIFSIWKPTLRRYFSPKRQRLRVYRQDQQLTSKGETVTFLAESRQEKEEWICALNSVAEHLQSYVTKRS</sequence>
<dbReference type="Gene3D" id="2.30.29.30">
    <property type="entry name" value="Pleckstrin-homology domain (PH domain)/Phosphotyrosine-binding domain (PTB)"/>
    <property type="match status" value="1"/>
</dbReference>
<dbReference type="Proteomes" id="UP000242414">
    <property type="component" value="Unassembled WGS sequence"/>
</dbReference>
<dbReference type="AlphaFoldDB" id="A0A1X0R302"/>
<dbReference type="PROSITE" id="PS50003">
    <property type="entry name" value="PH_DOMAIN"/>
    <property type="match status" value="1"/>
</dbReference>
<protein>
    <recommendedName>
        <fullName evidence="1">PH domain-containing protein</fullName>
    </recommendedName>
</protein>
<evidence type="ECO:0000259" key="1">
    <source>
        <dbReference type="PROSITE" id="PS50003"/>
    </source>
</evidence>
<dbReference type="PANTHER" id="PTHR28076:SF1">
    <property type="entry name" value="PROSPORE MEMBRANE ADAPTER PROTEIN SPO71"/>
    <property type="match status" value="1"/>
</dbReference>
<gene>
    <name evidence="2" type="ORF">BCV72DRAFT_126414</name>
</gene>
<dbReference type="VEuPathDB" id="FungiDB:BCV72DRAFT_126414"/>
<name>A0A1X0R302_RHIZD</name>
<proteinExistence type="predicted"/>
<dbReference type="SMART" id="SM00233">
    <property type="entry name" value="PH"/>
    <property type="match status" value="3"/>
</dbReference>
<dbReference type="Pfam" id="PF23207">
    <property type="entry name" value="PH_SPO71"/>
    <property type="match status" value="1"/>
</dbReference>
<feature type="domain" description="PH" evidence="1">
    <location>
        <begin position="701"/>
        <end position="856"/>
    </location>
</feature>